<feature type="transmembrane region" description="Helical" evidence="1">
    <location>
        <begin position="121"/>
        <end position="139"/>
    </location>
</feature>
<proteinExistence type="predicted"/>
<sequence length="149" mass="17502">MARWPTREPLAFLFEFSRLFLDGFLGLHYSSHHCHLTTVRLCIGRGLGRLFLLSSVYIWISFVNIFGFPRIPRDFGLGRIWRDHWVSFDVALSARRSNRIEHFFAVWLDYTPLNSQCLSSYFYRTLALILILILTLVSARECGLRMRSP</sequence>
<dbReference type="Proteomes" id="UP000799753">
    <property type="component" value="Unassembled WGS sequence"/>
</dbReference>
<feature type="transmembrane region" description="Helical" evidence="1">
    <location>
        <begin position="50"/>
        <end position="68"/>
    </location>
</feature>
<evidence type="ECO:0000313" key="3">
    <source>
        <dbReference type="Proteomes" id="UP000799753"/>
    </source>
</evidence>
<reference evidence="2" key="1">
    <citation type="journal article" date="2020" name="Stud. Mycol.">
        <title>101 Dothideomycetes genomes: a test case for predicting lifestyles and emergence of pathogens.</title>
        <authorList>
            <person name="Haridas S."/>
            <person name="Albert R."/>
            <person name="Binder M."/>
            <person name="Bloem J."/>
            <person name="Labutti K."/>
            <person name="Salamov A."/>
            <person name="Andreopoulos B."/>
            <person name="Baker S."/>
            <person name="Barry K."/>
            <person name="Bills G."/>
            <person name="Bluhm B."/>
            <person name="Cannon C."/>
            <person name="Castanera R."/>
            <person name="Culley D."/>
            <person name="Daum C."/>
            <person name="Ezra D."/>
            <person name="Gonzalez J."/>
            <person name="Henrissat B."/>
            <person name="Kuo A."/>
            <person name="Liang C."/>
            <person name="Lipzen A."/>
            <person name="Lutzoni F."/>
            <person name="Magnuson J."/>
            <person name="Mondo S."/>
            <person name="Nolan M."/>
            <person name="Ohm R."/>
            <person name="Pangilinan J."/>
            <person name="Park H.-J."/>
            <person name="Ramirez L."/>
            <person name="Alfaro M."/>
            <person name="Sun H."/>
            <person name="Tritt A."/>
            <person name="Yoshinaga Y."/>
            <person name="Zwiers L.-H."/>
            <person name="Turgeon B."/>
            <person name="Goodwin S."/>
            <person name="Spatafora J."/>
            <person name="Crous P."/>
            <person name="Grigoriev I."/>
        </authorList>
    </citation>
    <scope>NUCLEOTIDE SEQUENCE</scope>
    <source>
        <strain evidence="2">CBS 473.64</strain>
    </source>
</reference>
<evidence type="ECO:0000313" key="2">
    <source>
        <dbReference type="EMBL" id="KAF2635121.1"/>
    </source>
</evidence>
<organism evidence="2 3">
    <name type="scientific">Massarina eburnea CBS 473.64</name>
    <dbReference type="NCBI Taxonomy" id="1395130"/>
    <lineage>
        <taxon>Eukaryota</taxon>
        <taxon>Fungi</taxon>
        <taxon>Dikarya</taxon>
        <taxon>Ascomycota</taxon>
        <taxon>Pezizomycotina</taxon>
        <taxon>Dothideomycetes</taxon>
        <taxon>Pleosporomycetidae</taxon>
        <taxon>Pleosporales</taxon>
        <taxon>Massarineae</taxon>
        <taxon>Massarinaceae</taxon>
        <taxon>Massarina</taxon>
    </lineage>
</organism>
<keyword evidence="1" id="KW-0812">Transmembrane</keyword>
<accession>A0A6A6RKY2</accession>
<name>A0A6A6RKY2_9PLEO</name>
<protein>
    <submittedName>
        <fullName evidence="2">Uncharacterized protein</fullName>
    </submittedName>
</protein>
<dbReference type="AlphaFoldDB" id="A0A6A6RKY2"/>
<evidence type="ECO:0000256" key="1">
    <source>
        <dbReference type="SAM" id="Phobius"/>
    </source>
</evidence>
<keyword evidence="3" id="KW-1185">Reference proteome</keyword>
<gene>
    <name evidence="2" type="ORF">P280DRAFT_199485</name>
</gene>
<keyword evidence="1" id="KW-1133">Transmembrane helix</keyword>
<keyword evidence="1" id="KW-0472">Membrane</keyword>
<dbReference type="EMBL" id="MU006810">
    <property type="protein sequence ID" value="KAF2635121.1"/>
    <property type="molecule type" value="Genomic_DNA"/>
</dbReference>